<feature type="region of interest" description="Disordered" evidence="1">
    <location>
        <begin position="443"/>
        <end position="481"/>
    </location>
</feature>
<keyword evidence="4" id="KW-1185">Reference proteome</keyword>
<dbReference type="AlphaFoldDB" id="A0A6H5HWA5"/>
<evidence type="ECO:0000259" key="2">
    <source>
        <dbReference type="Pfam" id="PF00078"/>
    </source>
</evidence>
<evidence type="ECO:0000256" key="1">
    <source>
        <dbReference type="SAM" id="MobiDB-lite"/>
    </source>
</evidence>
<dbReference type="EMBL" id="CADCXV010000158">
    <property type="protein sequence ID" value="CAB0028607.1"/>
    <property type="molecule type" value="Genomic_DNA"/>
</dbReference>
<dbReference type="InterPro" id="IPR043502">
    <property type="entry name" value="DNA/RNA_pol_sf"/>
</dbReference>
<evidence type="ECO:0000313" key="3">
    <source>
        <dbReference type="EMBL" id="CAB0028607.1"/>
    </source>
</evidence>
<sequence length="894" mass="102824">MFRARAARASSKSTRIQKKSTWITHDRSTWNPCTIHVESLYDPRGLLILVDFHVDIHAIIFNWEEMTKLVEQLGHVFSLALTLHECKRISYREMLTVKRISCIIMSSTLCSFRHENSVARVTWIFSRDRQHLALIETGETSSAEYKVLYTCIYEFTLRRYGCTTVAATSYFVKREIKRAAYVKPADALLYNPRYLHALCTKIRPCLKISASREPAVDQQPSLRSGHKCRRALPCVNFFTKNNNKGNGQFSIEHERFLFENCNFFNKMSSTWGMRSRLLKRSLKKVVKQLIHINNSRSYQQCRSVSGCAENRQVLLPPWRYPKVLLAGFTMIWCCNTTSYSSALTRYLFFYPVTSDATSTRVRLCESVFTSIDQGRRAWRAHQSVNNHSLNVFHPQRKEANSERSPSSQLVTRYKSSRDYSDFINKRPFIHACIIQSGSASDRSCERVRYPRPTKESPDPEKNSLASSPNVALSKGCDDENDDDDAGLRCRLYDALCTWREGNKITCPEREHYSTGTGRSRASDHILDVQQLISHSRTSMALRNIMPKSSPNNAELRLSSHFRGHEQPRCTYLIYYEHIVVDLLYHSLRILDRKASTCWPLGTRTLRRFSSESLDLLLVDARITKGTNKQSPGSGRHSRRRLSSRQKDRSRAYITRLSRRRCIRFYHPRSTGSDQKELIEKESPDGILPKVLKRALVLLLEITFLFNKCLALERFPKEWKKGNLIPIPKPDKDETLAKSYRPICLLSLLEKTFERLIIVRALAVIHKVGHASDSQFGFKVGRSTEDAIVKLLKVSEESNFNYTCAIPLDISGSFDNLWWPSLTNILRARGCSGNIFRVLKGYLHDREVIIQGTHQECSKKVTKGTPQGSIIFGSTAWNLQLDGLLNLIKEKESRL</sequence>
<reference evidence="3 4" key="1">
    <citation type="submission" date="2020-02" db="EMBL/GenBank/DDBJ databases">
        <authorList>
            <person name="Ferguson B K."/>
        </authorList>
    </citation>
    <scope>NUCLEOTIDE SEQUENCE [LARGE SCALE GENOMIC DNA]</scope>
</reference>
<dbReference type="InterPro" id="IPR000477">
    <property type="entry name" value="RT_dom"/>
</dbReference>
<gene>
    <name evidence="3" type="ORF">TBRA_LOCUS762</name>
</gene>
<feature type="domain" description="Reverse transcriptase" evidence="2">
    <location>
        <begin position="726"/>
        <end position="890"/>
    </location>
</feature>
<name>A0A6H5HWA5_9HYME</name>
<dbReference type="SUPFAM" id="SSF56672">
    <property type="entry name" value="DNA/RNA polymerases"/>
    <property type="match status" value="1"/>
</dbReference>
<dbReference type="OrthoDB" id="8057773at2759"/>
<evidence type="ECO:0000313" key="4">
    <source>
        <dbReference type="Proteomes" id="UP000479190"/>
    </source>
</evidence>
<dbReference type="Pfam" id="PF00078">
    <property type="entry name" value="RVT_1"/>
    <property type="match status" value="1"/>
</dbReference>
<protein>
    <recommendedName>
        <fullName evidence="2">Reverse transcriptase domain-containing protein</fullName>
    </recommendedName>
</protein>
<dbReference type="Proteomes" id="UP000479190">
    <property type="component" value="Unassembled WGS sequence"/>
</dbReference>
<accession>A0A6H5HWA5</accession>
<dbReference type="GO" id="GO:0071897">
    <property type="term" value="P:DNA biosynthetic process"/>
    <property type="evidence" value="ECO:0007669"/>
    <property type="project" value="UniProtKB-ARBA"/>
</dbReference>
<feature type="region of interest" description="Disordered" evidence="1">
    <location>
        <begin position="625"/>
        <end position="649"/>
    </location>
</feature>
<proteinExistence type="predicted"/>
<organism evidence="3 4">
    <name type="scientific">Trichogramma brassicae</name>
    <dbReference type="NCBI Taxonomy" id="86971"/>
    <lineage>
        <taxon>Eukaryota</taxon>
        <taxon>Metazoa</taxon>
        <taxon>Ecdysozoa</taxon>
        <taxon>Arthropoda</taxon>
        <taxon>Hexapoda</taxon>
        <taxon>Insecta</taxon>
        <taxon>Pterygota</taxon>
        <taxon>Neoptera</taxon>
        <taxon>Endopterygota</taxon>
        <taxon>Hymenoptera</taxon>
        <taxon>Apocrita</taxon>
        <taxon>Proctotrupomorpha</taxon>
        <taxon>Chalcidoidea</taxon>
        <taxon>Trichogrammatidae</taxon>
        <taxon>Trichogramma</taxon>
    </lineage>
</organism>
<dbReference type="PANTHER" id="PTHR19446">
    <property type="entry name" value="REVERSE TRANSCRIPTASES"/>
    <property type="match status" value="1"/>
</dbReference>
<feature type="compositionally biased region" description="Basic and acidic residues" evidence="1">
    <location>
        <begin position="443"/>
        <end position="461"/>
    </location>
</feature>